<accession>A0ABU6XQK1</accession>
<evidence type="ECO:0000313" key="3">
    <source>
        <dbReference type="Proteomes" id="UP001341840"/>
    </source>
</evidence>
<feature type="region of interest" description="Disordered" evidence="1">
    <location>
        <begin position="1"/>
        <end position="21"/>
    </location>
</feature>
<organism evidence="2 3">
    <name type="scientific">Stylosanthes scabra</name>
    <dbReference type="NCBI Taxonomy" id="79078"/>
    <lineage>
        <taxon>Eukaryota</taxon>
        <taxon>Viridiplantae</taxon>
        <taxon>Streptophyta</taxon>
        <taxon>Embryophyta</taxon>
        <taxon>Tracheophyta</taxon>
        <taxon>Spermatophyta</taxon>
        <taxon>Magnoliopsida</taxon>
        <taxon>eudicotyledons</taxon>
        <taxon>Gunneridae</taxon>
        <taxon>Pentapetalae</taxon>
        <taxon>rosids</taxon>
        <taxon>fabids</taxon>
        <taxon>Fabales</taxon>
        <taxon>Fabaceae</taxon>
        <taxon>Papilionoideae</taxon>
        <taxon>50 kb inversion clade</taxon>
        <taxon>dalbergioids sensu lato</taxon>
        <taxon>Dalbergieae</taxon>
        <taxon>Pterocarpus clade</taxon>
        <taxon>Stylosanthes</taxon>
    </lineage>
</organism>
<name>A0ABU6XQK1_9FABA</name>
<feature type="non-terminal residue" evidence="2">
    <location>
        <position position="1"/>
    </location>
</feature>
<feature type="compositionally biased region" description="Polar residues" evidence="1">
    <location>
        <begin position="1"/>
        <end position="20"/>
    </location>
</feature>
<evidence type="ECO:0008006" key="4">
    <source>
        <dbReference type="Google" id="ProtNLM"/>
    </source>
</evidence>
<sequence length="85" mass="10215">FWRNDQMASTSFSNNNNEGISITRPPIFDGVNFSYWKNRMMIWICSQDSRIWDVIEEDIKHTQQIKKIGERIVGERIKENRIPHF</sequence>
<protein>
    <recommendedName>
        <fullName evidence="4">DUF4219 domain-containing protein</fullName>
    </recommendedName>
</protein>
<evidence type="ECO:0000256" key="1">
    <source>
        <dbReference type="SAM" id="MobiDB-lite"/>
    </source>
</evidence>
<dbReference type="EMBL" id="JASCZI010212455">
    <property type="protein sequence ID" value="MED6199509.1"/>
    <property type="molecule type" value="Genomic_DNA"/>
</dbReference>
<keyword evidence="3" id="KW-1185">Reference proteome</keyword>
<comment type="caution">
    <text evidence="2">The sequence shown here is derived from an EMBL/GenBank/DDBJ whole genome shotgun (WGS) entry which is preliminary data.</text>
</comment>
<evidence type="ECO:0000313" key="2">
    <source>
        <dbReference type="EMBL" id="MED6199509.1"/>
    </source>
</evidence>
<dbReference type="Proteomes" id="UP001341840">
    <property type="component" value="Unassembled WGS sequence"/>
</dbReference>
<reference evidence="2 3" key="1">
    <citation type="journal article" date="2023" name="Plants (Basel)">
        <title>Bridging the Gap: Combining Genomics and Transcriptomics Approaches to Understand Stylosanthes scabra, an Orphan Legume from the Brazilian Caatinga.</title>
        <authorList>
            <person name="Ferreira-Neto J.R.C."/>
            <person name="da Silva M.D."/>
            <person name="Binneck E."/>
            <person name="de Melo N.F."/>
            <person name="da Silva R.H."/>
            <person name="de Melo A.L.T.M."/>
            <person name="Pandolfi V."/>
            <person name="Bustamante F.O."/>
            <person name="Brasileiro-Vidal A.C."/>
            <person name="Benko-Iseppon A.M."/>
        </authorList>
    </citation>
    <scope>NUCLEOTIDE SEQUENCE [LARGE SCALE GENOMIC DNA]</scope>
    <source>
        <tissue evidence="2">Leaves</tissue>
    </source>
</reference>
<proteinExistence type="predicted"/>
<gene>
    <name evidence="2" type="ORF">PIB30_076582</name>
</gene>